<comment type="similarity">
    <text evidence="3">Belongs to the UDP-glucose/GDP-mannose dehydrogenase family.</text>
</comment>
<keyword evidence="2" id="KW-0520">NAD</keyword>
<dbReference type="OrthoDB" id="9803238at2"/>
<dbReference type="SMART" id="SM00984">
    <property type="entry name" value="UDPG_MGDP_dh_C"/>
    <property type="match status" value="1"/>
</dbReference>
<protein>
    <submittedName>
        <fullName evidence="5">Putative NDP-sugar dehydrogenase</fullName>
    </submittedName>
</protein>
<dbReference type="PIRSF" id="PIRSF000124">
    <property type="entry name" value="UDPglc_GDPman_dh"/>
    <property type="match status" value="1"/>
</dbReference>
<evidence type="ECO:0000256" key="1">
    <source>
        <dbReference type="ARBA" id="ARBA00023002"/>
    </source>
</evidence>
<dbReference type="PIRSF" id="PIRSF500136">
    <property type="entry name" value="UDP_ManNAc_DH"/>
    <property type="match status" value="1"/>
</dbReference>
<dbReference type="GO" id="GO:0051287">
    <property type="term" value="F:NAD binding"/>
    <property type="evidence" value="ECO:0007669"/>
    <property type="project" value="InterPro"/>
</dbReference>
<dbReference type="GO" id="GO:0016628">
    <property type="term" value="F:oxidoreductase activity, acting on the CH-CH group of donors, NAD or NADP as acceptor"/>
    <property type="evidence" value="ECO:0007669"/>
    <property type="project" value="InterPro"/>
</dbReference>
<dbReference type="Gene3D" id="3.40.50.720">
    <property type="entry name" value="NAD(P)-binding Rossmann-like Domain"/>
    <property type="match status" value="2"/>
</dbReference>
<evidence type="ECO:0000313" key="6">
    <source>
        <dbReference type="Proteomes" id="UP000019254"/>
    </source>
</evidence>
<dbReference type="Pfam" id="PF03721">
    <property type="entry name" value="UDPG_MGDP_dh_N"/>
    <property type="match status" value="1"/>
</dbReference>
<keyword evidence="6" id="KW-1185">Reference proteome</keyword>
<evidence type="ECO:0000256" key="2">
    <source>
        <dbReference type="ARBA" id="ARBA00023027"/>
    </source>
</evidence>
<dbReference type="SUPFAM" id="SSF51735">
    <property type="entry name" value="NAD(P)-binding Rossmann-fold domains"/>
    <property type="match status" value="1"/>
</dbReference>
<accession>W7BEK3</accession>
<reference evidence="5 6" key="1">
    <citation type="journal article" date="2014" name="Int. J. Syst. Evol. Microbiol.">
        <title>Listeria floridensis sp. nov., Listeria aquatica sp. nov., Listeria cornellensis sp. nov., Listeria riparia sp. nov. and Listeria grandensis sp. nov., from agricultural and natural environments.</title>
        <authorList>
            <person name="den Bakker H.C."/>
            <person name="Warchocki S."/>
            <person name="Wright E.M."/>
            <person name="Allred A.F."/>
            <person name="Ahlstrom C."/>
            <person name="Manuel C.S."/>
            <person name="Stasiewicz M.J."/>
            <person name="Burrell A."/>
            <person name="Roof S."/>
            <person name="Strawn L."/>
            <person name="Fortes E.D."/>
            <person name="Nightingale K.K."/>
            <person name="Kephart D."/>
            <person name="Wiedmann M."/>
        </authorList>
    </citation>
    <scope>NUCLEOTIDE SEQUENCE [LARGE SCALE GENOMIC DNA]</scope>
    <source>
        <strain evidence="6">FSL F6-969</strain>
    </source>
</reference>
<dbReference type="SUPFAM" id="SSF52413">
    <property type="entry name" value="UDP-glucose/GDP-mannose dehydrogenase C-terminal domain"/>
    <property type="match status" value="1"/>
</dbReference>
<dbReference type="PANTHER" id="PTHR43491:SF1">
    <property type="entry name" value="UDP-N-ACETYL-D-MANNOSAMINE DEHYDROGENASE"/>
    <property type="match status" value="1"/>
</dbReference>
<dbReference type="InterPro" id="IPR028359">
    <property type="entry name" value="UDP_ManNAc/GlcNAc_DH"/>
</dbReference>
<dbReference type="InterPro" id="IPR014026">
    <property type="entry name" value="UDP-Glc/GDP-Man_DH_dimer"/>
</dbReference>
<gene>
    <name evidence="5" type="ORF">PCORN_16978</name>
</gene>
<evidence type="ECO:0000256" key="3">
    <source>
        <dbReference type="PIRNR" id="PIRNR000124"/>
    </source>
</evidence>
<name>W7BEK3_9LIST</name>
<dbReference type="STRING" id="1265820.PCORN_16978"/>
<dbReference type="GO" id="GO:0016616">
    <property type="term" value="F:oxidoreductase activity, acting on the CH-OH group of donors, NAD or NADP as acceptor"/>
    <property type="evidence" value="ECO:0007669"/>
    <property type="project" value="InterPro"/>
</dbReference>
<organism evidence="5 6">
    <name type="scientific">Listeria cornellensis FSL F6-0969</name>
    <dbReference type="NCBI Taxonomy" id="1265820"/>
    <lineage>
        <taxon>Bacteria</taxon>
        <taxon>Bacillati</taxon>
        <taxon>Bacillota</taxon>
        <taxon>Bacilli</taxon>
        <taxon>Bacillales</taxon>
        <taxon>Listeriaceae</taxon>
        <taxon>Listeria</taxon>
    </lineage>
</organism>
<dbReference type="PATRIC" id="fig|1265820.5.peg.3359"/>
<evidence type="ECO:0000259" key="4">
    <source>
        <dbReference type="SMART" id="SM00984"/>
    </source>
</evidence>
<dbReference type="NCBIfam" id="TIGR03026">
    <property type="entry name" value="NDP-sugDHase"/>
    <property type="match status" value="1"/>
</dbReference>
<keyword evidence="1" id="KW-0560">Oxidoreductase</keyword>
<proteinExistence type="inferred from homology"/>
<dbReference type="RefSeq" id="WP_149024379.1">
    <property type="nucleotide sequence ID" value="NZ_AODE01000039.1"/>
</dbReference>
<dbReference type="GO" id="GO:0000271">
    <property type="term" value="P:polysaccharide biosynthetic process"/>
    <property type="evidence" value="ECO:0007669"/>
    <property type="project" value="InterPro"/>
</dbReference>
<dbReference type="PANTHER" id="PTHR43491">
    <property type="entry name" value="UDP-N-ACETYL-D-MANNOSAMINE DEHYDROGENASE"/>
    <property type="match status" value="1"/>
</dbReference>
<dbReference type="SUPFAM" id="SSF48179">
    <property type="entry name" value="6-phosphogluconate dehydrogenase C-terminal domain-like"/>
    <property type="match status" value="1"/>
</dbReference>
<dbReference type="AlphaFoldDB" id="W7BEK3"/>
<dbReference type="Proteomes" id="UP000019254">
    <property type="component" value="Unassembled WGS sequence"/>
</dbReference>
<dbReference type="Pfam" id="PF03720">
    <property type="entry name" value="UDPG_MGDP_dh_C"/>
    <property type="match status" value="1"/>
</dbReference>
<dbReference type="Pfam" id="PF00984">
    <property type="entry name" value="UDPG_MGDP_dh"/>
    <property type="match status" value="1"/>
</dbReference>
<comment type="caution">
    <text evidence="5">The sequence shown here is derived from an EMBL/GenBank/DDBJ whole genome shotgun (WGS) entry which is preliminary data.</text>
</comment>
<evidence type="ECO:0000313" key="5">
    <source>
        <dbReference type="EMBL" id="EUJ25559.1"/>
    </source>
</evidence>
<dbReference type="InterPro" id="IPR036291">
    <property type="entry name" value="NAD(P)-bd_dom_sf"/>
</dbReference>
<dbReference type="EMBL" id="AODE01000039">
    <property type="protein sequence ID" value="EUJ25559.1"/>
    <property type="molecule type" value="Genomic_DNA"/>
</dbReference>
<feature type="domain" description="UDP-glucose/GDP-mannose dehydrogenase C-terminal" evidence="4">
    <location>
        <begin position="339"/>
        <end position="434"/>
    </location>
</feature>
<dbReference type="InterPro" id="IPR017476">
    <property type="entry name" value="UDP-Glc/GDP-Man"/>
</dbReference>
<dbReference type="InterPro" id="IPR001732">
    <property type="entry name" value="UDP-Glc/GDP-Man_DH_N"/>
</dbReference>
<dbReference type="InterPro" id="IPR014027">
    <property type="entry name" value="UDP-Glc/GDP-Man_DH_C"/>
</dbReference>
<dbReference type="InterPro" id="IPR008927">
    <property type="entry name" value="6-PGluconate_DH-like_C_sf"/>
</dbReference>
<dbReference type="InterPro" id="IPR036220">
    <property type="entry name" value="UDP-Glc/GDP-Man_DH_C_sf"/>
</dbReference>
<sequence length="451" mass="50144">MIETGVVKDSSYAILSDKIRAKQAIIGVIGMGYVGLPLAMELATADFSVIGVDIDALKIEKLADGKSHIIDIPTDRVQAVIADDKFLPTTDYATLKAADVISICVPTPLTKSHEPNMSYIEDTVARLKPVLSKGTLLVLESTTYPGTTRELIACEFEKDGWVIGEDIFICFSPERIDPGNKQFQPKQVPKVVGGMTEKCLALGQQYYAHAFDTIVPVSTPEIAEMTKLLENTFRSINIAFINEMSMLCEELGIDLWEAIDAAKTKPFGFMPFYPGPGVGGHCIPLDPMYLYWKGKEKNFFSRFIELAQQVNTSMPKHVVELASQALNKQGKALSTSKVLVIGVAYKSDIDDVRESPGLHVYEQLKQADAQLDVLDPFVTSFRDEAGRIVKPVSVVGNMSDYDCAIIMTKHSNIDYDVLLKSCDCIIDTRNVWTEKKSQCIQNRWRIRKRVR</sequence>